<dbReference type="GO" id="GO:0005829">
    <property type="term" value="C:cytosol"/>
    <property type="evidence" value="ECO:0007669"/>
    <property type="project" value="TreeGrafter"/>
</dbReference>
<dbReference type="PANTHER" id="PTHR42753">
    <property type="entry name" value="MITOCHONDRIAL RIBOSOME PROTEIN L39/PROLYL-TRNA LIGASE FAMILY MEMBER"/>
    <property type="match status" value="1"/>
</dbReference>
<dbReference type="OrthoDB" id="9809052at2"/>
<evidence type="ECO:0000256" key="4">
    <source>
        <dbReference type="ARBA" id="ARBA00022598"/>
    </source>
</evidence>
<dbReference type="InterPro" id="IPR007214">
    <property type="entry name" value="YbaK/aa-tRNA-synth-assoc-dom"/>
</dbReference>
<keyword evidence="4 10" id="KW-0436">Ligase</keyword>
<evidence type="ECO:0000256" key="3">
    <source>
        <dbReference type="ARBA" id="ARBA00022490"/>
    </source>
</evidence>
<evidence type="ECO:0000256" key="9">
    <source>
        <dbReference type="ARBA" id="ARBA00047671"/>
    </source>
</evidence>
<dbReference type="CDD" id="cd00861">
    <property type="entry name" value="ProRS_anticodon_short"/>
    <property type="match status" value="1"/>
</dbReference>
<proteinExistence type="inferred from homology"/>
<reference evidence="12 13" key="1">
    <citation type="submission" date="2013-08" db="EMBL/GenBank/DDBJ databases">
        <authorList>
            <person name="Durkin A.S."/>
            <person name="Haft D.R."/>
            <person name="McCorrison J."/>
            <person name="Torralba M."/>
            <person name="Gillis M."/>
            <person name="Haft D.H."/>
            <person name="Methe B."/>
            <person name="Sutton G."/>
            <person name="Nelson K.E."/>
        </authorList>
    </citation>
    <scope>NUCLEOTIDE SEQUENCE [LARGE SCALE GENOMIC DNA]</scope>
    <source>
        <strain evidence="12 13">F0195</strain>
    </source>
</reference>
<dbReference type="PRINTS" id="PR01046">
    <property type="entry name" value="TRNASYNTHPRO"/>
</dbReference>
<keyword evidence="7 10" id="KW-0648">Protein biosynthesis</keyword>
<dbReference type="InterPro" id="IPR044140">
    <property type="entry name" value="ProRS_anticodon_short"/>
</dbReference>
<evidence type="ECO:0000256" key="2">
    <source>
        <dbReference type="ARBA" id="ARBA00011738"/>
    </source>
</evidence>
<dbReference type="GO" id="GO:0004827">
    <property type="term" value="F:proline-tRNA ligase activity"/>
    <property type="evidence" value="ECO:0007669"/>
    <property type="project" value="UniProtKB-UniRule"/>
</dbReference>
<dbReference type="GO" id="GO:0005524">
    <property type="term" value="F:ATP binding"/>
    <property type="evidence" value="ECO:0007669"/>
    <property type="project" value="UniProtKB-UniRule"/>
</dbReference>
<dbReference type="GO" id="GO:0006433">
    <property type="term" value="P:prolyl-tRNA aminoacylation"/>
    <property type="evidence" value="ECO:0007669"/>
    <property type="project" value="UniProtKB-UniRule"/>
</dbReference>
<keyword evidence="6 10" id="KW-0067">ATP-binding</keyword>
<keyword evidence="5 10" id="KW-0547">Nucleotide-binding</keyword>
<dbReference type="Proteomes" id="UP000016638">
    <property type="component" value="Unassembled WGS sequence"/>
</dbReference>
<comment type="caution">
    <text evidence="12">The sequence shown here is derived from an EMBL/GenBank/DDBJ whole genome shotgun (WGS) entry which is preliminary data.</text>
</comment>
<dbReference type="InterPro" id="IPR004154">
    <property type="entry name" value="Anticodon-bd"/>
</dbReference>
<accession>U2TCR9</accession>
<dbReference type="NCBIfam" id="NF006625">
    <property type="entry name" value="PRK09194.1"/>
    <property type="match status" value="1"/>
</dbReference>
<comment type="catalytic activity">
    <reaction evidence="9 10">
        <text>tRNA(Pro) + L-proline + ATP = L-prolyl-tRNA(Pro) + AMP + diphosphate</text>
        <dbReference type="Rhea" id="RHEA:14305"/>
        <dbReference type="Rhea" id="RHEA-COMP:9700"/>
        <dbReference type="Rhea" id="RHEA-COMP:9702"/>
        <dbReference type="ChEBI" id="CHEBI:30616"/>
        <dbReference type="ChEBI" id="CHEBI:33019"/>
        <dbReference type="ChEBI" id="CHEBI:60039"/>
        <dbReference type="ChEBI" id="CHEBI:78442"/>
        <dbReference type="ChEBI" id="CHEBI:78532"/>
        <dbReference type="ChEBI" id="CHEBI:456215"/>
        <dbReference type="EC" id="6.1.1.15"/>
    </reaction>
</comment>
<evidence type="ECO:0000256" key="5">
    <source>
        <dbReference type="ARBA" id="ARBA00022741"/>
    </source>
</evidence>
<dbReference type="Pfam" id="PF04073">
    <property type="entry name" value="tRNA_edit"/>
    <property type="match status" value="1"/>
</dbReference>
<comment type="function">
    <text evidence="10">Catalyzes the attachment of proline to tRNA(Pro) in a two-step reaction: proline is first activated by ATP to form Pro-AMP and then transferred to the acceptor end of tRNA(Pro). As ProRS can inadvertently accommodate and process non-cognate amino acids such as alanine and cysteine, to avoid such errors it has two additional distinct editing activities against alanine. One activity is designated as 'pretransfer' editing and involves the tRNA(Pro)-independent hydrolysis of activated Ala-AMP. The other activity is designated 'posttransfer' editing and involves deacylation of mischarged Ala-tRNA(Pro). The misacylated Cys-tRNA(Pro) is not edited by ProRS.</text>
</comment>
<dbReference type="HAMAP" id="MF_01569">
    <property type="entry name" value="Pro_tRNA_synth_type1"/>
    <property type="match status" value="1"/>
</dbReference>
<evidence type="ECO:0000259" key="11">
    <source>
        <dbReference type="PROSITE" id="PS50862"/>
    </source>
</evidence>
<evidence type="ECO:0000256" key="8">
    <source>
        <dbReference type="ARBA" id="ARBA00023146"/>
    </source>
</evidence>
<evidence type="ECO:0000256" key="7">
    <source>
        <dbReference type="ARBA" id="ARBA00022917"/>
    </source>
</evidence>
<dbReference type="InterPro" id="IPR002316">
    <property type="entry name" value="Pro-tRNA-ligase_IIa"/>
</dbReference>
<keyword evidence="8 10" id="KW-0030">Aminoacyl-tRNA synthetase</keyword>
<dbReference type="CDD" id="cd04334">
    <property type="entry name" value="ProRS-INS"/>
    <property type="match status" value="1"/>
</dbReference>
<dbReference type="PANTHER" id="PTHR42753:SF2">
    <property type="entry name" value="PROLINE--TRNA LIGASE"/>
    <property type="match status" value="1"/>
</dbReference>
<dbReference type="Pfam" id="PF03129">
    <property type="entry name" value="HGTP_anticodon"/>
    <property type="match status" value="1"/>
</dbReference>
<dbReference type="Gene3D" id="3.30.930.10">
    <property type="entry name" value="Bira Bifunctional Protein, Domain 2"/>
    <property type="match status" value="2"/>
</dbReference>
<comment type="similarity">
    <text evidence="10">Belongs to the class-II aminoacyl-tRNA synthetase family. ProS type 1 subfamily.</text>
</comment>
<comment type="domain">
    <text evidence="10">Consists of three domains: the N-terminal catalytic domain, the editing domain and the C-terminal anticodon-binding domain.</text>
</comment>
<evidence type="ECO:0000256" key="6">
    <source>
        <dbReference type="ARBA" id="ARBA00022840"/>
    </source>
</evidence>
<dbReference type="Pfam" id="PF00587">
    <property type="entry name" value="tRNA-synt_2b"/>
    <property type="match status" value="1"/>
</dbReference>
<evidence type="ECO:0000256" key="1">
    <source>
        <dbReference type="ARBA" id="ARBA00004496"/>
    </source>
</evidence>
<dbReference type="PATRIC" id="fig|1125712.3.peg.82"/>
<dbReference type="InterPro" id="IPR045864">
    <property type="entry name" value="aa-tRNA-synth_II/BPL/LPL"/>
</dbReference>
<keyword evidence="3 10" id="KW-0963">Cytoplasm</keyword>
<evidence type="ECO:0000256" key="10">
    <source>
        <dbReference type="HAMAP-Rule" id="MF_01569"/>
    </source>
</evidence>
<feature type="domain" description="Aminoacyl-transfer RNA synthetases class-II family profile" evidence="11">
    <location>
        <begin position="56"/>
        <end position="467"/>
    </location>
</feature>
<dbReference type="InterPro" id="IPR050062">
    <property type="entry name" value="Pro-tRNA_synthetase"/>
</dbReference>
<evidence type="ECO:0000313" key="13">
    <source>
        <dbReference type="Proteomes" id="UP000016638"/>
    </source>
</evidence>
<dbReference type="InterPro" id="IPR006195">
    <property type="entry name" value="aa-tRNA-synth_II"/>
</dbReference>
<gene>
    <name evidence="10 12" type="primary">proS</name>
    <name evidence="12" type="ORF">HMPREF1316_2234</name>
</gene>
<dbReference type="InterPro" id="IPR036621">
    <property type="entry name" value="Anticodon-bd_dom_sf"/>
</dbReference>
<protein>
    <recommendedName>
        <fullName evidence="10">Proline--tRNA ligase</fullName>
        <ecNumber evidence="10">6.1.1.15</ecNumber>
    </recommendedName>
    <alternativeName>
        <fullName evidence="10">Prolyl-tRNA synthetase</fullName>
        <shortName evidence="10">ProRS</shortName>
    </alternativeName>
</protein>
<dbReference type="EMBL" id="AWEZ01000004">
    <property type="protein sequence ID" value="ERL10829.1"/>
    <property type="molecule type" value="Genomic_DNA"/>
</dbReference>
<dbReference type="NCBIfam" id="TIGR00409">
    <property type="entry name" value="proS_fam_II"/>
    <property type="match status" value="1"/>
</dbReference>
<dbReference type="SUPFAM" id="SSF55681">
    <property type="entry name" value="Class II aaRS and biotin synthetases"/>
    <property type="match status" value="1"/>
</dbReference>
<dbReference type="InterPro" id="IPR023717">
    <property type="entry name" value="Pro-tRNA-Synthase_IIa_type1"/>
</dbReference>
<dbReference type="STRING" id="1125712.HMPREF1316_2234"/>
<dbReference type="Gene3D" id="3.40.50.800">
    <property type="entry name" value="Anticodon-binding domain"/>
    <property type="match status" value="1"/>
</dbReference>
<dbReference type="CDD" id="cd00779">
    <property type="entry name" value="ProRS_core_prok"/>
    <property type="match status" value="1"/>
</dbReference>
<dbReference type="eggNOG" id="COG0442">
    <property type="taxonomic scope" value="Bacteria"/>
</dbReference>
<dbReference type="Gene3D" id="3.90.960.10">
    <property type="entry name" value="YbaK/aminoacyl-tRNA synthetase-associated domain"/>
    <property type="match status" value="1"/>
</dbReference>
<dbReference type="SUPFAM" id="SSF52954">
    <property type="entry name" value="Class II aaRS ABD-related"/>
    <property type="match status" value="1"/>
</dbReference>
<dbReference type="InterPro" id="IPR002314">
    <property type="entry name" value="aa-tRNA-synt_IIb"/>
</dbReference>
<comment type="subcellular location">
    <subcellularLocation>
        <location evidence="1 10">Cytoplasm</location>
    </subcellularLocation>
</comment>
<name>U2TCR9_9ACTN</name>
<dbReference type="RefSeq" id="WP_021724916.1">
    <property type="nucleotide sequence ID" value="NZ_AWEZ01000004.1"/>
</dbReference>
<dbReference type="InterPro" id="IPR036754">
    <property type="entry name" value="YbaK/aa-tRNA-synt-asso_dom_sf"/>
</dbReference>
<comment type="subunit">
    <text evidence="2 10">Homodimer.</text>
</comment>
<dbReference type="AlphaFoldDB" id="U2TCR9"/>
<dbReference type="GO" id="GO:0002161">
    <property type="term" value="F:aminoacyl-tRNA deacylase activity"/>
    <property type="evidence" value="ECO:0007669"/>
    <property type="project" value="InterPro"/>
</dbReference>
<dbReference type="InterPro" id="IPR033730">
    <property type="entry name" value="ProRS_core_prok"/>
</dbReference>
<dbReference type="SUPFAM" id="SSF55826">
    <property type="entry name" value="YbaK/ProRS associated domain"/>
    <property type="match status" value="1"/>
</dbReference>
<keyword evidence="13" id="KW-1185">Reference proteome</keyword>
<dbReference type="PROSITE" id="PS50862">
    <property type="entry name" value="AA_TRNA_LIGASE_II"/>
    <property type="match status" value="1"/>
</dbReference>
<dbReference type="InterPro" id="IPR004500">
    <property type="entry name" value="Pro-tRNA-synth_IIa_bac-type"/>
</dbReference>
<organism evidence="12 13">
    <name type="scientific">Olsenella profusa F0195</name>
    <dbReference type="NCBI Taxonomy" id="1125712"/>
    <lineage>
        <taxon>Bacteria</taxon>
        <taxon>Bacillati</taxon>
        <taxon>Actinomycetota</taxon>
        <taxon>Coriobacteriia</taxon>
        <taxon>Coriobacteriales</taxon>
        <taxon>Atopobiaceae</taxon>
        <taxon>Olsenella</taxon>
    </lineage>
</organism>
<dbReference type="EC" id="6.1.1.15" evidence="10"/>
<evidence type="ECO:0000313" key="12">
    <source>
        <dbReference type="EMBL" id="ERL10829.1"/>
    </source>
</evidence>
<sequence length="573" mass="63080">MRSCMRMSKLYAPTLKEDPADAEVASHRLLLRAGMIRKEASGLYSYLPLAWRSLLKIEAIIRDEMEGIGAQEMLTPILTDAELWHQSGRWDAYGPELMRIRDRHGHEYALGPTHEETYTDLVRGELRSYKQLPVTLYHIQDKFRDELRPRFGLMRGREFIMKDAYSFSATKESLQQCYDAEKAAYARIFERCALCCLQVVADSGQIGGDTSVEFMALAKEGEAELVYCDDCGFAADTEAATVVAPLFEGEEGTLEKVPTPGAGSIADVSRLLGVPESGTRKALALIDGDGRPTVAFIPGDHEMNDVKAEHAFGAYHLMSGEELEEHGLVKGFMGPVGLPEGVRACADRSLQRSQWWLVGANERDFHFAHAKLGRDFSIADDAWVDVIAAQPGDLCPVCGTPLEGARGIECGQVFQLGTKYSQAMGATFADESGKEVPLLMGCYGIGVSRTLAAVVEQHHDEQGIAWPVCVAPYEVEVIPLDTRDDLVWPLARRVADGLAQAGVEVVLDDRKERPGVKFNDADLMGFPYQVICGKRSARDGKVELKVRATGERSEVAVEDVCKLLTSRVLSERA</sequence>